<dbReference type="Proteomes" id="UP000277204">
    <property type="component" value="Unassembled WGS sequence"/>
</dbReference>
<feature type="compositionally biased region" description="Low complexity" evidence="1">
    <location>
        <begin position="22"/>
        <end position="34"/>
    </location>
</feature>
<gene>
    <name evidence="2" type="ORF">SMRZ_LOCUS11966</name>
</gene>
<evidence type="ECO:0000313" key="3">
    <source>
        <dbReference type="Proteomes" id="UP000277204"/>
    </source>
</evidence>
<accession>A0A183M7E1</accession>
<dbReference type="EMBL" id="UZAI01007112">
    <property type="protein sequence ID" value="VDO97986.1"/>
    <property type="molecule type" value="Genomic_DNA"/>
</dbReference>
<keyword evidence="3" id="KW-1185">Reference proteome</keyword>
<proteinExistence type="predicted"/>
<protein>
    <submittedName>
        <fullName evidence="2">Uncharacterized protein</fullName>
    </submittedName>
</protein>
<feature type="compositionally biased region" description="Polar residues" evidence="1">
    <location>
        <begin position="41"/>
        <end position="54"/>
    </location>
</feature>
<name>A0A183M7E1_9TREM</name>
<reference evidence="2 3" key="1">
    <citation type="submission" date="2018-11" db="EMBL/GenBank/DDBJ databases">
        <authorList>
            <consortium name="Pathogen Informatics"/>
        </authorList>
    </citation>
    <scope>NUCLEOTIDE SEQUENCE [LARGE SCALE GENOMIC DNA]</scope>
    <source>
        <strain evidence="2 3">Zambia</strain>
    </source>
</reference>
<feature type="region of interest" description="Disordered" evidence="1">
    <location>
        <begin position="21"/>
        <end position="54"/>
    </location>
</feature>
<sequence>MSERTIQLMLPILLTINPFQLTTPSSSSSTTTSSSPPPPHHQQQNTTNKHISNTTYNKCQSYGVGHKYILSKTLRSSD</sequence>
<evidence type="ECO:0000313" key="2">
    <source>
        <dbReference type="EMBL" id="VDO97986.1"/>
    </source>
</evidence>
<organism evidence="2 3">
    <name type="scientific">Schistosoma margrebowiei</name>
    <dbReference type="NCBI Taxonomy" id="48269"/>
    <lineage>
        <taxon>Eukaryota</taxon>
        <taxon>Metazoa</taxon>
        <taxon>Spiralia</taxon>
        <taxon>Lophotrochozoa</taxon>
        <taxon>Platyhelminthes</taxon>
        <taxon>Trematoda</taxon>
        <taxon>Digenea</taxon>
        <taxon>Strigeidida</taxon>
        <taxon>Schistosomatoidea</taxon>
        <taxon>Schistosomatidae</taxon>
        <taxon>Schistosoma</taxon>
    </lineage>
</organism>
<evidence type="ECO:0000256" key="1">
    <source>
        <dbReference type="SAM" id="MobiDB-lite"/>
    </source>
</evidence>
<dbReference type="AlphaFoldDB" id="A0A183M7E1"/>